<organism evidence="2">
    <name type="scientific">Tanacetum cinerariifolium</name>
    <name type="common">Dalmatian daisy</name>
    <name type="synonym">Chrysanthemum cinerariifolium</name>
    <dbReference type="NCBI Taxonomy" id="118510"/>
    <lineage>
        <taxon>Eukaryota</taxon>
        <taxon>Viridiplantae</taxon>
        <taxon>Streptophyta</taxon>
        <taxon>Embryophyta</taxon>
        <taxon>Tracheophyta</taxon>
        <taxon>Spermatophyta</taxon>
        <taxon>Magnoliopsida</taxon>
        <taxon>eudicotyledons</taxon>
        <taxon>Gunneridae</taxon>
        <taxon>Pentapetalae</taxon>
        <taxon>asterids</taxon>
        <taxon>campanulids</taxon>
        <taxon>Asterales</taxon>
        <taxon>Asteraceae</taxon>
        <taxon>Asteroideae</taxon>
        <taxon>Anthemideae</taxon>
        <taxon>Anthemidinae</taxon>
        <taxon>Tanacetum</taxon>
    </lineage>
</organism>
<evidence type="ECO:0000313" key="2">
    <source>
        <dbReference type="EMBL" id="GEU59327.1"/>
    </source>
</evidence>
<gene>
    <name evidence="2" type="ORF">Tci_031305</name>
</gene>
<evidence type="ECO:0000256" key="1">
    <source>
        <dbReference type="SAM" id="MobiDB-lite"/>
    </source>
</evidence>
<accession>A0A6L2LEI9</accession>
<reference evidence="2" key="1">
    <citation type="journal article" date="2019" name="Sci. Rep.">
        <title>Draft genome of Tanacetum cinerariifolium, the natural source of mosquito coil.</title>
        <authorList>
            <person name="Yamashiro T."/>
            <person name="Shiraishi A."/>
            <person name="Satake H."/>
            <person name="Nakayama K."/>
        </authorList>
    </citation>
    <scope>NUCLEOTIDE SEQUENCE</scope>
</reference>
<feature type="compositionally biased region" description="Basic and acidic residues" evidence="1">
    <location>
        <begin position="29"/>
        <end position="42"/>
    </location>
</feature>
<dbReference type="AlphaFoldDB" id="A0A6L2LEI9"/>
<dbReference type="EMBL" id="BKCJ010004152">
    <property type="protein sequence ID" value="GEU59327.1"/>
    <property type="molecule type" value="Genomic_DNA"/>
</dbReference>
<feature type="region of interest" description="Disordered" evidence="1">
    <location>
        <begin position="29"/>
        <end position="54"/>
    </location>
</feature>
<protein>
    <submittedName>
        <fullName evidence="2">Uncharacterized protein</fullName>
    </submittedName>
</protein>
<sequence length="106" mass="12272">MLKGRYKFINKIDEALRMPDRLIYQGDKIIARDKTNKPKDEDKENDEQVTGRTKGFFYEPITKKKKKVRNVAKREREFQEKGTPCSCDDCGTISSNNDEHVASSKA</sequence>
<comment type="caution">
    <text evidence="2">The sequence shown here is derived from an EMBL/GenBank/DDBJ whole genome shotgun (WGS) entry which is preliminary data.</text>
</comment>
<name>A0A6L2LEI9_TANCI</name>
<proteinExistence type="predicted"/>